<evidence type="ECO:0000313" key="3">
    <source>
        <dbReference type="EMBL" id="PTM52777.1"/>
    </source>
</evidence>
<dbReference type="SUPFAM" id="SSF52821">
    <property type="entry name" value="Rhodanese/Cell cycle control phosphatase"/>
    <property type="match status" value="1"/>
</dbReference>
<comment type="caution">
    <text evidence="3">The sequence shown here is derived from an EMBL/GenBank/DDBJ whole genome shotgun (WGS) entry which is preliminary data.</text>
</comment>
<dbReference type="RefSeq" id="WP_108178431.1">
    <property type="nucleotide sequence ID" value="NZ_PZZL01000007.1"/>
</dbReference>
<dbReference type="GO" id="GO:0016740">
    <property type="term" value="F:transferase activity"/>
    <property type="evidence" value="ECO:0007669"/>
    <property type="project" value="UniProtKB-KW"/>
</dbReference>
<protein>
    <submittedName>
        <fullName evidence="3">Thiosulfate sulfurtransferase</fullName>
    </submittedName>
</protein>
<dbReference type="Pfam" id="PF00581">
    <property type="entry name" value="Rhodanese"/>
    <property type="match status" value="1"/>
</dbReference>
<dbReference type="AlphaFoldDB" id="A0A2T4YZV0"/>
<dbReference type="EMBL" id="PZZL01000007">
    <property type="protein sequence ID" value="PTM52777.1"/>
    <property type="molecule type" value="Genomic_DNA"/>
</dbReference>
<organism evidence="3 4">
    <name type="scientific">Phreatobacter oligotrophus</name>
    <dbReference type="NCBI Taxonomy" id="1122261"/>
    <lineage>
        <taxon>Bacteria</taxon>
        <taxon>Pseudomonadati</taxon>
        <taxon>Pseudomonadota</taxon>
        <taxon>Alphaproteobacteria</taxon>
        <taxon>Hyphomicrobiales</taxon>
        <taxon>Phreatobacteraceae</taxon>
        <taxon>Phreatobacter</taxon>
    </lineage>
</organism>
<dbReference type="PANTHER" id="PTHR47377:SF1">
    <property type="entry name" value="RHODANESE-LIKE DOMAIN-CONTAINING PROTEIN 4, CHLOROPLASTIC"/>
    <property type="match status" value="1"/>
</dbReference>
<dbReference type="OrthoDB" id="9815890at2"/>
<dbReference type="InterPro" id="IPR036873">
    <property type="entry name" value="Rhodanese-like_dom_sf"/>
</dbReference>
<evidence type="ECO:0000313" key="4">
    <source>
        <dbReference type="Proteomes" id="UP000241808"/>
    </source>
</evidence>
<gene>
    <name evidence="3" type="ORF">C8P69_10755</name>
</gene>
<evidence type="ECO:0000259" key="2">
    <source>
        <dbReference type="PROSITE" id="PS50206"/>
    </source>
</evidence>
<dbReference type="Proteomes" id="UP000241808">
    <property type="component" value="Unassembled WGS sequence"/>
</dbReference>
<proteinExistence type="predicted"/>
<dbReference type="PANTHER" id="PTHR47377">
    <property type="entry name" value="RHODANESE-LIKE DOMAIN-CONTAINING PROTEIN 4, CHLOROPLASTIC"/>
    <property type="match status" value="1"/>
</dbReference>
<feature type="domain" description="Rhodanese" evidence="2">
    <location>
        <begin position="24"/>
        <end position="129"/>
    </location>
</feature>
<accession>A0A2T4YZV0</accession>
<dbReference type="InterPro" id="IPR001763">
    <property type="entry name" value="Rhodanese-like_dom"/>
</dbReference>
<evidence type="ECO:0000256" key="1">
    <source>
        <dbReference type="SAM" id="MobiDB-lite"/>
    </source>
</evidence>
<dbReference type="InterPro" id="IPR044240">
    <property type="entry name" value="STR4-like"/>
</dbReference>
<keyword evidence="3" id="KW-0808">Transferase</keyword>
<reference evidence="3 4" key="1">
    <citation type="submission" date="2018-04" db="EMBL/GenBank/DDBJ databases">
        <title>Genomic Encyclopedia of Archaeal and Bacterial Type Strains, Phase II (KMG-II): from individual species to whole genera.</title>
        <authorList>
            <person name="Goeker M."/>
        </authorList>
    </citation>
    <scope>NUCLEOTIDE SEQUENCE [LARGE SCALE GENOMIC DNA]</scope>
    <source>
        <strain evidence="3 4">DSM 25521</strain>
    </source>
</reference>
<feature type="region of interest" description="Disordered" evidence="1">
    <location>
        <begin position="126"/>
        <end position="148"/>
    </location>
</feature>
<dbReference type="Gene3D" id="3.40.250.10">
    <property type="entry name" value="Rhodanese-like domain"/>
    <property type="match status" value="1"/>
</dbReference>
<keyword evidence="4" id="KW-1185">Reference proteome</keyword>
<dbReference type="PROSITE" id="PS50206">
    <property type="entry name" value="RHODANESE_3"/>
    <property type="match status" value="1"/>
</dbReference>
<sequence>MSHAQGANYAGDRSPKDCLDHLRTDSAAQLIDVRTTAEWAYVGSPDLTGLGREALRLEWQVFPAMTVNPDFVSTLAASLAARGVAKDAPLYFLCRSGIRSKAAAIAMAEAGFTACFNVAGGFEGPPDDRGHRGGSSGWKAEGLPWRQS</sequence>
<dbReference type="SMART" id="SM00450">
    <property type="entry name" value="RHOD"/>
    <property type="match status" value="1"/>
</dbReference>
<name>A0A2T4YZV0_9HYPH</name>